<dbReference type="Proteomes" id="UP000595662">
    <property type="component" value="Chromosome 5"/>
</dbReference>
<evidence type="ECO:0000313" key="2">
    <source>
        <dbReference type="Proteomes" id="UP000595662"/>
    </source>
</evidence>
<gene>
    <name evidence="1" type="ORF">Pdw03_1948</name>
</gene>
<organism evidence="1 2">
    <name type="scientific">Penicillium digitatum</name>
    <name type="common">Green mold</name>
    <dbReference type="NCBI Taxonomy" id="36651"/>
    <lineage>
        <taxon>Eukaryota</taxon>
        <taxon>Fungi</taxon>
        <taxon>Dikarya</taxon>
        <taxon>Ascomycota</taxon>
        <taxon>Pezizomycotina</taxon>
        <taxon>Eurotiomycetes</taxon>
        <taxon>Eurotiomycetidae</taxon>
        <taxon>Eurotiales</taxon>
        <taxon>Aspergillaceae</taxon>
        <taxon>Penicillium</taxon>
    </lineage>
</organism>
<sequence length="66" mass="6953">MIQLNTTAGQYTSLDGPYKAVEEGSLSFVPVGDRGILVYIGGDVPSIQDGINATMSSNPWSYVLSA</sequence>
<dbReference type="GeneID" id="90952328"/>
<name>A0A7T6XTM3_PENDI</name>
<dbReference type="EMBL" id="CP060778">
    <property type="protein sequence ID" value="QQK47050.1"/>
    <property type="molecule type" value="Genomic_DNA"/>
</dbReference>
<dbReference type="RefSeq" id="XP_065957766.1">
    <property type="nucleotide sequence ID" value="XM_066100039.1"/>
</dbReference>
<accession>A0A7T6XTM3</accession>
<protein>
    <submittedName>
        <fullName evidence="1">Kelch-type beta propeller</fullName>
    </submittedName>
</protein>
<proteinExistence type="predicted"/>
<evidence type="ECO:0000313" key="1">
    <source>
        <dbReference type="EMBL" id="QQK47050.1"/>
    </source>
</evidence>
<dbReference type="AlphaFoldDB" id="A0A7T6XTM3"/>
<reference evidence="1 2" key="1">
    <citation type="submission" date="2020-08" db="EMBL/GenBank/DDBJ databases">
        <title>The completed genome sequence of the pathogenic ascomycete fungus Penicillium digitatum.</title>
        <authorList>
            <person name="Wang M."/>
        </authorList>
    </citation>
    <scope>NUCLEOTIDE SEQUENCE [LARGE SCALE GENOMIC DNA]</scope>
    <source>
        <strain evidence="1 2">PdW03</strain>
    </source>
</reference>